<dbReference type="Proteomes" id="UP000663833">
    <property type="component" value="Unassembled WGS sequence"/>
</dbReference>
<evidence type="ECO:0000313" key="2">
    <source>
        <dbReference type="EMBL" id="CAF3177786.1"/>
    </source>
</evidence>
<reference evidence="4" key="1">
    <citation type="submission" date="2021-02" db="EMBL/GenBank/DDBJ databases">
        <authorList>
            <person name="Nowell W R."/>
        </authorList>
    </citation>
    <scope>NUCLEOTIDE SEQUENCE</scope>
</reference>
<dbReference type="EMBL" id="CAJOBO010000876">
    <property type="protein sequence ID" value="CAF4304166.1"/>
    <property type="molecule type" value="Genomic_DNA"/>
</dbReference>
<dbReference type="Proteomes" id="UP000663865">
    <property type="component" value="Unassembled WGS sequence"/>
</dbReference>
<dbReference type="EMBL" id="CAJNYV010004529">
    <property type="protein sequence ID" value="CAF3677137.1"/>
    <property type="molecule type" value="Genomic_DNA"/>
</dbReference>
<evidence type="ECO:0000313" key="4">
    <source>
        <dbReference type="EMBL" id="CAF3677137.1"/>
    </source>
</evidence>
<dbReference type="EMBL" id="CAJNXB010001573">
    <property type="protein sequence ID" value="CAF3177786.1"/>
    <property type="molecule type" value="Genomic_DNA"/>
</dbReference>
<protein>
    <submittedName>
        <fullName evidence="4">Uncharacterized protein</fullName>
    </submittedName>
</protein>
<proteinExistence type="predicted"/>
<organism evidence="4 7">
    <name type="scientific">Rotaria socialis</name>
    <dbReference type="NCBI Taxonomy" id="392032"/>
    <lineage>
        <taxon>Eukaryota</taxon>
        <taxon>Metazoa</taxon>
        <taxon>Spiralia</taxon>
        <taxon>Gnathifera</taxon>
        <taxon>Rotifera</taxon>
        <taxon>Eurotatoria</taxon>
        <taxon>Bdelloidea</taxon>
        <taxon>Philodinida</taxon>
        <taxon>Philodinidae</taxon>
        <taxon>Rotaria</taxon>
    </lineage>
</organism>
<gene>
    <name evidence="5" type="ORF">HFQ381_LOCUS13745</name>
    <name evidence="4" type="ORF">KIK155_LOCUS25078</name>
    <name evidence="3" type="ORF">LUA448_LOCUS3562</name>
    <name evidence="2" type="ORF">TIS948_LOCUS11173</name>
    <name evidence="6" type="ORF">TOA249_LOCUS20658</name>
</gene>
<evidence type="ECO:0000313" key="7">
    <source>
        <dbReference type="Proteomes" id="UP000663865"/>
    </source>
</evidence>
<evidence type="ECO:0000313" key="3">
    <source>
        <dbReference type="EMBL" id="CAF3227394.1"/>
    </source>
</evidence>
<evidence type="ECO:0000256" key="1">
    <source>
        <dbReference type="SAM" id="MobiDB-lite"/>
    </source>
</evidence>
<sequence length="181" mass="20118">MSSVHTTSAVRSSSSSSSIVSDATLTQNDLANNSSNLRYENRDHFQSIFTNDSRFFDTSLHLYKSYAALGYIQSNAHDNKNIPVPILTAGSHGRRHRMKARLLNLTNNTDTSKGAIKAFLTPTLLRKTDNSDRHQSNSIAAPNGTKDHPQKSSMLIQYQRPSVSTQNNTTIEEPDIIITRL</sequence>
<dbReference type="EMBL" id="CAJNYD010000185">
    <property type="protein sequence ID" value="CAF3227394.1"/>
    <property type="molecule type" value="Genomic_DNA"/>
</dbReference>
<dbReference type="AlphaFoldDB" id="A0A818T014"/>
<comment type="caution">
    <text evidence="4">The sequence shown here is derived from an EMBL/GenBank/DDBJ whole genome shotgun (WGS) entry which is preliminary data.</text>
</comment>
<dbReference type="Proteomes" id="UP000663851">
    <property type="component" value="Unassembled WGS sequence"/>
</dbReference>
<feature type="region of interest" description="Disordered" evidence="1">
    <location>
        <begin position="127"/>
        <end position="152"/>
    </location>
</feature>
<dbReference type="EMBL" id="CAJOBS010001712">
    <property type="protein sequence ID" value="CAF4755193.1"/>
    <property type="molecule type" value="Genomic_DNA"/>
</dbReference>
<dbReference type="Proteomes" id="UP000663838">
    <property type="component" value="Unassembled WGS sequence"/>
</dbReference>
<evidence type="ECO:0000313" key="6">
    <source>
        <dbReference type="EMBL" id="CAF4755193.1"/>
    </source>
</evidence>
<dbReference type="Proteomes" id="UP000663825">
    <property type="component" value="Unassembled WGS sequence"/>
</dbReference>
<dbReference type="OrthoDB" id="10024883at2759"/>
<accession>A0A818T014</accession>
<evidence type="ECO:0000313" key="5">
    <source>
        <dbReference type="EMBL" id="CAF4304166.1"/>
    </source>
</evidence>
<name>A0A818T014_9BILA</name>